<evidence type="ECO:0000313" key="2">
    <source>
        <dbReference type="EMBL" id="ATY66788.1"/>
    </source>
</evidence>
<feature type="region of interest" description="Disordered" evidence="1">
    <location>
        <begin position="1"/>
        <end position="22"/>
    </location>
</feature>
<organism evidence="2 3">
    <name type="scientific">Cordyceps militaris</name>
    <name type="common">Caterpillar fungus</name>
    <name type="synonym">Clavaria militaris</name>
    <dbReference type="NCBI Taxonomy" id="73501"/>
    <lineage>
        <taxon>Eukaryota</taxon>
        <taxon>Fungi</taxon>
        <taxon>Dikarya</taxon>
        <taxon>Ascomycota</taxon>
        <taxon>Pezizomycotina</taxon>
        <taxon>Sordariomycetes</taxon>
        <taxon>Hypocreomycetidae</taxon>
        <taxon>Hypocreales</taxon>
        <taxon>Cordycipitaceae</taxon>
        <taxon>Cordyceps</taxon>
    </lineage>
</organism>
<evidence type="ECO:0000313" key="3">
    <source>
        <dbReference type="Proteomes" id="UP000323067"/>
    </source>
</evidence>
<dbReference type="Proteomes" id="UP000323067">
    <property type="component" value="Chromosome ii"/>
</dbReference>
<evidence type="ECO:0008006" key="4">
    <source>
        <dbReference type="Google" id="ProtNLM"/>
    </source>
</evidence>
<dbReference type="VEuPathDB" id="FungiDB:A9K55_000724"/>
<sequence>MESAGATLSTATSSCSSTKRSSHSLQPSYIDLVGEEDDPLIPSPSKVHRTFHDGRATWMRLRERADEFQVGQWPTESLNLYLTLMNVPKLPQKLPLRELGGRPQWHVSGFKGPLGRYDDEWDSQDEWDPEFVYGRKINLNLVCESPMRCDISTEAASCHLRDNQTTTGSLAILTMCWSYILSVQLLEMQGRSVAYTSHRLLPQTNHGENASAISLDGASPALIRWLCALLSPELGWSSNSAEGFPPWASTLGGSNIVISVSGLVSEPVDPPSAAEATELLIEFCHLFGLGANATTRARGRKSLLPWTAGLLAALVLPLYRWMELQPRFAPTRLARAKATATRNGDAIRQHSQDLPYFATLSLYPQSIGSMLWSMFWQPRLDCNLVSPWLASMLDILHPLIKAKDLDKLLKVFALRRPRVALWWLALFLLGDMSVLDWIRRYATTLNEKYGFGSQSPPDPIVFPWTGAIQSFLDFASRPHLSEAEQISNEDILRMRFNLKLQDSASVPVAWRPFGCRDKRHVEIELWPYLETGLIRRYLCFTWYSPKTGHRVHEEGFRRDTGRQIIWTMDDLKWVSTDSTDDDCLHSIKRAPSKDSTLRMMSMLVEDAMGGRHWSNSGFPGVLKDYAWLHDWEGLATMDVPENPAKAAIEASKPPSWFLQQWMIGAYDG</sequence>
<protein>
    <recommendedName>
        <fullName evidence="4">Immunoglobulin variable region used by the ITC63B heavy</fullName>
    </recommendedName>
</protein>
<dbReference type="OrthoDB" id="3549294at2759"/>
<dbReference type="AlphaFoldDB" id="A0A2H4SUL1"/>
<feature type="compositionally biased region" description="Low complexity" evidence="1">
    <location>
        <begin position="1"/>
        <end position="19"/>
    </location>
</feature>
<evidence type="ECO:0000256" key="1">
    <source>
        <dbReference type="SAM" id="MobiDB-lite"/>
    </source>
</evidence>
<gene>
    <name evidence="2" type="ORF">A9K55_000724</name>
</gene>
<accession>A0A2H4SUL1</accession>
<dbReference type="VEuPathDB" id="FungiDB:CCM_04639"/>
<reference evidence="2 3" key="1">
    <citation type="journal article" date="2017" name="BMC Genomics">
        <title>Chromosome level assembly and secondary metabolite potential of the parasitic fungus Cordyceps militaris.</title>
        <authorList>
            <person name="Kramer G.J."/>
            <person name="Nodwell J.R."/>
        </authorList>
    </citation>
    <scope>NUCLEOTIDE SEQUENCE [LARGE SCALE GENOMIC DNA]</scope>
    <source>
        <strain evidence="2 3">ATCC 34164</strain>
    </source>
</reference>
<dbReference type="EMBL" id="CP023327">
    <property type="protein sequence ID" value="ATY66788.1"/>
    <property type="molecule type" value="Genomic_DNA"/>
</dbReference>
<proteinExistence type="predicted"/>
<name>A0A2H4SUL1_CORMI</name>